<keyword evidence="2" id="KW-1185">Reference proteome</keyword>
<organism evidence="1 2">
    <name type="scientific">Pluteus cervinus</name>
    <dbReference type="NCBI Taxonomy" id="181527"/>
    <lineage>
        <taxon>Eukaryota</taxon>
        <taxon>Fungi</taxon>
        <taxon>Dikarya</taxon>
        <taxon>Basidiomycota</taxon>
        <taxon>Agaricomycotina</taxon>
        <taxon>Agaricomycetes</taxon>
        <taxon>Agaricomycetidae</taxon>
        <taxon>Agaricales</taxon>
        <taxon>Pluteineae</taxon>
        <taxon>Pluteaceae</taxon>
        <taxon>Pluteus</taxon>
    </lineage>
</organism>
<proteinExistence type="predicted"/>
<protein>
    <submittedName>
        <fullName evidence="1">Uncharacterized protein</fullName>
    </submittedName>
</protein>
<name>A0ACD2ZXV6_9AGAR</name>
<evidence type="ECO:0000313" key="1">
    <source>
        <dbReference type="EMBL" id="TFK58373.1"/>
    </source>
</evidence>
<reference evidence="1 2" key="1">
    <citation type="journal article" date="2019" name="Nat. Ecol. Evol.">
        <title>Megaphylogeny resolves global patterns of mushroom evolution.</title>
        <authorList>
            <person name="Varga T."/>
            <person name="Krizsan K."/>
            <person name="Foldi C."/>
            <person name="Dima B."/>
            <person name="Sanchez-Garcia M."/>
            <person name="Sanchez-Ramirez S."/>
            <person name="Szollosi G.J."/>
            <person name="Szarkandi J.G."/>
            <person name="Papp V."/>
            <person name="Albert L."/>
            <person name="Andreopoulos W."/>
            <person name="Angelini C."/>
            <person name="Antonin V."/>
            <person name="Barry K.W."/>
            <person name="Bougher N.L."/>
            <person name="Buchanan P."/>
            <person name="Buyck B."/>
            <person name="Bense V."/>
            <person name="Catcheside P."/>
            <person name="Chovatia M."/>
            <person name="Cooper J."/>
            <person name="Damon W."/>
            <person name="Desjardin D."/>
            <person name="Finy P."/>
            <person name="Geml J."/>
            <person name="Haridas S."/>
            <person name="Hughes K."/>
            <person name="Justo A."/>
            <person name="Karasinski D."/>
            <person name="Kautmanova I."/>
            <person name="Kiss B."/>
            <person name="Kocsube S."/>
            <person name="Kotiranta H."/>
            <person name="LaButti K.M."/>
            <person name="Lechner B.E."/>
            <person name="Liimatainen K."/>
            <person name="Lipzen A."/>
            <person name="Lukacs Z."/>
            <person name="Mihaltcheva S."/>
            <person name="Morgado L.N."/>
            <person name="Niskanen T."/>
            <person name="Noordeloos M.E."/>
            <person name="Ohm R.A."/>
            <person name="Ortiz-Santana B."/>
            <person name="Ovrebo C."/>
            <person name="Racz N."/>
            <person name="Riley R."/>
            <person name="Savchenko A."/>
            <person name="Shiryaev A."/>
            <person name="Soop K."/>
            <person name="Spirin V."/>
            <person name="Szebenyi C."/>
            <person name="Tomsovsky M."/>
            <person name="Tulloss R.E."/>
            <person name="Uehling J."/>
            <person name="Grigoriev I.V."/>
            <person name="Vagvolgyi C."/>
            <person name="Papp T."/>
            <person name="Martin F.M."/>
            <person name="Miettinen O."/>
            <person name="Hibbett D.S."/>
            <person name="Nagy L.G."/>
        </authorList>
    </citation>
    <scope>NUCLEOTIDE SEQUENCE [LARGE SCALE GENOMIC DNA]</scope>
    <source>
        <strain evidence="1 2">NL-1719</strain>
    </source>
</reference>
<feature type="non-terminal residue" evidence="1">
    <location>
        <position position="509"/>
    </location>
</feature>
<dbReference type="Proteomes" id="UP000308600">
    <property type="component" value="Unassembled WGS sequence"/>
</dbReference>
<gene>
    <name evidence="1" type="ORF">BDN72DRAFT_884236</name>
</gene>
<sequence length="509" mass="56455">MGGGSISNYRKPLKINNQNGPVTIYASEVHMHIDQYTDNSSSQGGNFVSGGNVSGTLNANHHDATYHYYPPIYYPLPPPAVAPTNRIEPPLTAPSTLQCQPTQDSQRSESTGWNYRQNEQHRMSWPGYIDHNPPAKASSEPLPCSSIGSPQSGPSDLQGAGTSADGSSRSRPSLRHSSSQGADLNRIGQYEYEEIENYQVDNRPLGKISMSCDRIVRHGQDSKNDFVYEDDRGAVMFLRGDSPQNGIFTWEELGRPASDSPLFILPPEAYRMSESRLLGVEPIAPVRYPRPRQSHSAKPFHLRRFRSPSLFDIPNFFPFGPYDGSPVVTGRILCSVLLRLVYEGVADDFLAIGCATGVWVMDFQDPQRIDFVLTCRHVTQLTVLEDLNHMLVLANGVLTTHSLDLFDLRTPRYEEDPGHLLDSNVCMFRVGPLDGEVKLVSSREEKEGTSYPVSIQEILSSQEVSPASEGSLAEDMILVTESEPPMDVLLFGSGLAILYWDRLEVFSDS</sequence>
<accession>A0ACD2ZXV6</accession>
<dbReference type="EMBL" id="ML209409">
    <property type="protein sequence ID" value="TFK58373.1"/>
    <property type="molecule type" value="Genomic_DNA"/>
</dbReference>
<evidence type="ECO:0000313" key="2">
    <source>
        <dbReference type="Proteomes" id="UP000308600"/>
    </source>
</evidence>